<evidence type="ECO:0000256" key="6">
    <source>
        <dbReference type="SAM" id="Phobius"/>
    </source>
</evidence>
<dbReference type="GO" id="GO:0005886">
    <property type="term" value="C:plasma membrane"/>
    <property type="evidence" value="ECO:0007669"/>
    <property type="project" value="UniProtKB-SubCell"/>
</dbReference>
<dbReference type="GO" id="GO:0022857">
    <property type="term" value="F:transmembrane transporter activity"/>
    <property type="evidence" value="ECO:0007669"/>
    <property type="project" value="InterPro"/>
</dbReference>
<evidence type="ECO:0000313" key="7">
    <source>
        <dbReference type="EMBL" id="OKH38685.1"/>
    </source>
</evidence>
<evidence type="ECO:0000256" key="5">
    <source>
        <dbReference type="ARBA" id="ARBA00023136"/>
    </source>
</evidence>
<name>A0A1U7IN25_9CYAN</name>
<dbReference type="InterPro" id="IPR018908">
    <property type="entry name" value="TMEM234"/>
</dbReference>
<feature type="transmembrane region" description="Helical" evidence="6">
    <location>
        <begin position="43"/>
        <end position="69"/>
    </location>
</feature>
<evidence type="ECO:0000256" key="2">
    <source>
        <dbReference type="ARBA" id="ARBA00022475"/>
    </source>
</evidence>
<sequence>MTLPEFGLFLISIISSVAGQFFLKAGASKLGRVDASNFFTHVLGIMTIPELLIGLTCYAIGAIAYILVLTRVKLSIAGPSVALVYVFSLLMGYFIFNEPIPVSRAIGLGLIVCGVILVIWKN</sequence>
<dbReference type="Proteomes" id="UP000185860">
    <property type="component" value="Unassembled WGS sequence"/>
</dbReference>
<dbReference type="EMBL" id="MRCE01000007">
    <property type="protein sequence ID" value="OKH38685.1"/>
    <property type="molecule type" value="Genomic_DNA"/>
</dbReference>
<dbReference type="InterPro" id="IPR037185">
    <property type="entry name" value="EmrE-like"/>
</dbReference>
<comment type="caution">
    <text evidence="7">The sequence shown here is derived from an EMBL/GenBank/DDBJ whole genome shotgun (WGS) entry which is preliminary data.</text>
</comment>
<gene>
    <name evidence="7" type="ORF">NIES2119_08805</name>
</gene>
<dbReference type="PANTHER" id="PTHR30561">
    <property type="entry name" value="SMR FAMILY PROTON-DEPENDENT DRUG EFFLUX TRANSPORTER SUGE"/>
    <property type="match status" value="1"/>
</dbReference>
<evidence type="ECO:0000256" key="1">
    <source>
        <dbReference type="ARBA" id="ARBA00004651"/>
    </source>
</evidence>
<dbReference type="STRING" id="454136.NIES2119_08805"/>
<evidence type="ECO:0000256" key="4">
    <source>
        <dbReference type="ARBA" id="ARBA00022989"/>
    </source>
</evidence>
<evidence type="ECO:0000256" key="3">
    <source>
        <dbReference type="ARBA" id="ARBA00022692"/>
    </source>
</evidence>
<dbReference type="AlphaFoldDB" id="A0A1U7IN25"/>
<dbReference type="InterPro" id="IPR000390">
    <property type="entry name" value="Small_drug/metabolite_transptr"/>
</dbReference>
<reference evidence="7 8" key="1">
    <citation type="submission" date="2016-11" db="EMBL/GenBank/DDBJ databases">
        <title>Draft Genome Sequences of Nine Cyanobacterial Strains from Diverse Habitats.</title>
        <authorList>
            <person name="Zhu T."/>
            <person name="Hou S."/>
            <person name="Lu X."/>
            <person name="Hess W.R."/>
        </authorList>
    </citation>
    <scope>NUCLEOTIDE SEQUENCE [LARGE SCALE GENOMIC DNA]</scope>
    <source>
        <strain evidence="7 8">IAM M-71</strain>
    </source>
</reference>
<comment type="subcellular location">
    <subcellularLocation>
        <location evidence="1">Cell membrane</location>
        <topology evidence="1">Multi-pass membrane protein</topology>
    </subcellularLocation>
</comment>
<protein>
    <submittedName>
        <fullName evidence="7">EamA-like transporter family protein</fullName>
    </submittedName>
</protein>
<keyword evidence="3 6" id="KW-0812">Transmembrane</keyword>
<dbReference type="OrthoDB" id="531587at2"/>
<keyword evidence="4 6" id="KW-1133">Transmembrane helix</keyword>
<accession>A0A1U7IN25</accession>
<dbReference type="PANTHER" id="PTHR30561:SF9">
    <property type="entry name" value="4-AMINO-4-DEOXY-L-ARABINOSE-PHOSPHOUNDECAPRENOL FLIPPASE SUBUNIT ARNF-RELATED"/>
    <property type="match status" value="1"/>
</dbReference>
<proteinExistence type="predicted"/>
<dbReference type="Pfam" id="PF10639">
    <property type="entry name" value="TMEM234"/>
    <property type="match status" value="1"/>
</dbReference>
<dbReference type="SUPFAM" id="SSF103481">
    <property type="entry name" value="Multidrug resistance efflux transporter EmrE"/>
    <property type="match status" value="1"/>
</dbReference>
<feature type="transmembrane region" description="Helical" evidence="6">
    <location>
        <begin position="76"/>
        <end position="96"/>
    </location>
</feature>
<keyword evidence="2" id="KW-1003">Cell membrane</keyword>
<feature type="transmembrane region" description="Helical" evidence="6">
    <location>
        <begin position="102"/>
        <end position="120"/>
    </location>
</feature>
<organism evidence="7 8">
    <name type="scientific">[Phormidium ambiguum] IAM M-71</name>
    <dbReference type="NCBI Taxonomy" id="454136"/>
    <lineage>
        <taxon>Bacteria</taxon>
        <taxon>Bacillati</taxon>
        <taxon>Cyanobacteriota</taxon>
        <taxon>Cyanophyceae</taxon>
        <taxon>Oscillatoriophycideae</taxon>
        <taxon>Aerosakkonematales</taxon>
        <taxon>Aerosakkonemataceae</taxon>
        <taxon>Floridanema</taxon>
    </lineage>
</organism>
<keyword evidence="5 6" id="KW-0472">Membrane</keyword>
<dbReference type="RefSeq" id="WP_073593096.1">
    <property type="nucleotide sequence ID" value="NZ_MRCE01000007.1"/>
</dbReference>
<dbReference type="Gene3D" id="1.10.3730.20">
    <property type="match status" value="1"/>
</dbReference>
<evidence type="ECO:0000313" key="8">
    <source>
        <dbReference type="Proteomes" id="UP000185860"/>
    </source>
</evidence>